<dbReference type="Proteomes" id="UP000694620">
    <property type="component" value="Chromosome 1"/>
</dbReference>
<dbReference type="GO" id="GO:0016567">
    <property type="term" value="P:protein ubiquitination"/>
    <property type="evidence" value="ECO:0007669"/>
    <property type="project" value="TreeGrafter"/>
</dbReference>
<accession>A0A8C4X6F5</accession>
<dbReference type="AlphaFoldDB" id="A0A8C4X6F5"/>
<dbReference type="Gene3D" id="3.30.40.10">
    <property type="entry name" value="Zinc/RING finger domain, C3HC4 (zinc finger)"/>
    <property type="match status" value="1"/>
</dbReference>
<dbReference type="SMART" id="SM00184">
    <property type="entry name" value="RING"/>
    <property type="match status" value="1"/>
</dbReference>
<evidence type="ECO:0000256" key="4">
    <source>
        <dbReference type="PROSITE-ProRule" id="PRU00175"/>
    </source>
</evidence>
<feature type="domain" description="RING-type" evidence="5">
    <location>
        <begin position="231"/>
        <end position="272"/>
    </location>
</feature>
<dbReference type="InterPro" id="IPR001841">
    <property type="entry name" value="Znf_RING"/>
</dbReference>
<dbReference type="GO" id="GO:0061630">
    <property type="term" value="F:ubiquitin protein ligase activity"/>
    <property type="evidence" value="ECO:0007669"/>
    <property type="project" value="TreeGrafter"/>
</dbReference>
<dbReference type="SUPFAM" id="SSF57850">
    <property type="entry name" value="RING/U-box"/>
    <property type="match status" value="1"/>
</dbReference>
<keyword evidence="7" id="KW-1185">Reference proteome</keyword>
<dbReference type="InterPro" id="IPR013083">
    <property type="entry name" value="Znf_RING/FYVE/PHD"/>
</dbReference>
<evidence type="ECO:0000313" key="6">
    <source>
        <dbReference type="Ensembl" id="ENSECRP00000008190.1"/>
    </source>
</evidence>
<dbReference type="PANTHER" id="PTHR46171">
    <property type="entry name" value="GH10160P"/>
    <property type="match status" value="1"/>
</dbReference>
<proteinExistence type="predicted"/>
<reference evidence="6" key="2">
    <citation type="submission" date="2025-08" db="UniProtKB">
        <authorList>
            <consortium name="Ensembl"/>
        </authorList>
    </citation>
    <scope>IDENTIFICATION</scope>
</reference>
<evidence type="ECO:0000256" key="3">
    <source>
        <dbReference type="ARBA" id="ARBA00022833"/>
    </source>
</evidence>
<evidence type="ECO:0000256" key="1">
    <source>
        <dbReference type="ARBA" id="ARBA00022723"/>
    </source>
</evidence>
<name>A0A8C4X6F5_ERPCA</name>
<gene>
    <name evidence="6" type="primary">LOC114662230</name>
</gene>
<dbReference type="PROSITE" id="PS50089">
    <property type="entry name" value="ZF_RING_2"/>
    <property type="match status" value="1"/>
</dbReference>
<dbReference type="CDD" id="cd16472">
    <property type="entry name" value="RING-H2_RNF38-like"/>
    <property type="match status" value="1"/>
</dbReference>
<reference evidence="6" key="3">
    <citation type="submission" date="2025-09" db="UniProtKB">
        <authorList>
            <consortium name="Ensembl"/>
        </authorList>
    </citation>
    <scope>IDENTIFICATION</scope>
</reference>
<evidence type="ECO:0000259" key="5">
    <source>
        <dbReference type="PROSITE" id="PS50089"/>
    </source>
</evidence>
<protein>
    <submittedName>
        <fullName evidence="6">Uncharacterized LOC114662230</fullName>
    </submittedName>
</protein>
<sequence length="280" mass="31182">MADNVSVEESSSSTLFGVLMNGAFDSSNMHDISDILDSSSKSSCSDSADLFVPETPSPVFSKMKKCGQQKYLRSESNVKNEDHFTNAIFDSESQSEPSTAPEPVLEFCCIPGCSVNAPREFGYCSRPGCSESGVLRHSTSRSFDHHLMMFQSSAANVSLSVNRRNQGSRRRWPMHTLQDILDDSQGDHYEELLSLEERLGEVVTKKMSSAQINCLPTKTFNSASAAGKTICQICYCDYKEREKLRILPCLHDYHTRCVDRWLKKNSTCPICRADAASNIL</sequence>
<dbReference type="Pfam" id="PF13639">
    <property type="entry name" value="zf-RING_2"/>
    <property type="match status" value="1"/>
</dbReference>
<evidence type="ECO:0000313" key="7">
    <source>
        <dbReference type="Proteomes" id="UP000694620"/>
    </source>
</evidence>
<reference evidence="6" key="1">
    <citation type="submission" date="2021-06" db="EMBL/GenBank/DDBJ databases">
        <authorList>
            <consortium name="Wellcome Sanger Institute Data Sharing"/>
        </authorList>
    </citation>
    <scope>NUCLEOTIDE SEQUENCE [LARGE SCALE GENOMIC DNA]</scope>
</reference>
<keyword evidence="3" id="KW-0862">Zinc</keyword>
<dbReference type="GeneTree" id="ENSGT00940000158553"/>
<keyword evidence="1" id="KW-0479">Metal-binding</keyword>
<dbReference type="Ensembl" id="ENSECRT00000008322.1">
    <property type="protein sequence ID" value="ENSECRP00000008190.1"/>
    <property type="gene ID" value="ENSECRG00000005457.1"/>
</dbReference>
<dbReference type="PANTHER" id="PTHR46171:SF3">
    <property type="entry name" value="GH10160P"/>
    <property type="match status" value="1"/>
</dbReference>
<organism evidence="6 7">
    <name type="scientific">Erpetoichthys calabaricus</name>
    <name type="common">Rope fish</name>
    <name type="synonym">Calamoichthys calabaricus</name>
    <dbReference type="NCBI Taxonomy" id="27687"/>
    <lineage>
        <taxon>Eukaryota</taxon>
        <taxon>Metazoa</taxon>
        <taxon>Chordata</taxon>
        <taxon>Craniata</taxon>
        <taxon>Vertebrata</taxon>
        <taxon>Euteleostomi</taxon>
        <taxon>Actinopterygii</taxon>
        <taxon>Polypteriformes</taxon>
        <taxon>Polypteridae</taxon>
        <taxon>Erpetoichthys</taxon>
    </lineage>
</organism>
<evidence type="ECO:0000256" key="2">
    <source>
        <dbReference type="ARBA" id="ARBA00022771"/>
    </source>
</evidence>
<keyword evidence="2 4" id="KW-0863">Zinc-finger</keyword>
<dbReference type="GO" id="GO:0008270">
    <property type="term" value="F:zinc ion binding"/>
    <property type="evidence" value="ECO:0007669"/>
    <property type="project" value="UniProtKB-KW"/>
</dbReference>